<dbReference type="Pfam" id="PF02415">
    <property type="entry name" value="Chlam_PMP"/>
    <property type="match status" value="1"/>
</dbReference>
<dbReference type="Proteomes" id="UP001529085">
    <property type="component" value="Unassembled WGS sequence"/>
</dbReference>
<dbReference type="NCBIfam" id="NF041518">
    <property type="entry name" value="choice_anch_Q"/>
    <property type="match status" value="3"/>
</dbReference>
<dbReference type="SMART" id="SM00710">
    <property type="entry name" value="PbH1"/>
    <property type="match status" value="12"/>
</dbReference>
<comment type="subcellular location">
    <subcellularLocation>
        <location evidence="1">Cell envelope</location>
    </subcellularLocation>
    <subcellularLocation>
        <location evidence="2">Cell outer membrane</location>
    </subcellularLocation>
    <subcellularLocation>
        <location evidence="3">Secreted</location>
    </subcellularLocation>
</comment>
<evidence type="ECO:0000256" key="6">
    <source>
        <dbReference type="ARBA" id="ARBA00023136"/>
    </source>
</evidence>
<protein>
    <submittedName>
        <fullName evidence="10">Choice-of-anchor Q domain-containing protein</fullName>
    </submittedName>
</protein>
<dbReference type="SUPFAM" id="SSF51126">
    <property type="entry name" value="Pectin lyase-like"/>
    <property type="match status" value="3"/>
</dbReference>
<accession>A0ABT6G3T7</accession>
<evidence type="ECO:0000256" key="5">
    <source>
        <dbReference type="ARBA" id="ARBA00022729"/>
    </source>
</evidence>
<evidence type="ECO:0000313" key="10">
    <source>
        <dbReference type="EMBL" id="MDG4716640.1"/>
    </source>
</evidence>
<dbReference type="InterPro" id="IPR003368">
    <property type="entry name" value="POMP_repeat"/>
</dbReference>
<comment type="caution">
    <text evidence="10">The sequence shown here is derived from an EMBL/GenBank/DDBJ whole genome shotgun (WGS) entry which is preliminary data.</text>
</comment>
<evidence type="ECO:0000313" key="11">
    <source>
        <dbReference type="Proteomes" id="UP001529085"/>
    </source>
</evidence>
<dbReference type="InterPro" id="IPR026444">
    <property type="entry name" value="Secre_tail"/>
</dbReference>
<dbReference type="NCBIfam" id="TIGR04183">
    <property type="entry name" value="Por_Secre_tail"/>
    <property type="match status" value="1"/>
</dbReference>
<feature type="chain" id="PRO_5046430197" evidence="8">
    <location>
        <begin position="20"/>
        <end position="1150"/>
    </location>
</feature>
<evidence type="ECO:0000256" key="8">
    <source>
        <dbReference type="SAM" id="SignalP"/>
    </source>
</evidence>
<organism evidence="10 11">
    <name type="scientific">Winogradskyella marincola</name>
    <dbReference type="NCBI Taxonomy" id="3037795"/>
    <lineage>
        <taxon>Bacteria</taxon>
        <taxon>Pseudomonadati</taxon>
        <taxon>Bacteroidota</taxon>
        <taxon>Flavobacteriia</taxon>
        <taxon>Flavobacteriales</taxon>
        <taxon>Flavobacteriaceae</taxon>
        <taxon>Winogradskyella</taxon>
    </lineage>
</organism>
<keyword evidence="6" id="KW-0472">Membrane</keyword>
<evidence type="ECO:0000259" key="9">
    <source>
        <dbReference type="Pfam" id="PF18962"/>
    </source>
</evidence>
<dbReference type="PANTHER" id="PTHR11319">
    <property type="entry name" value="G PROTEIN-COUPLED RECEPTOR-RELATED"/>
    <property type="match status" value="1"/>
</dbReference>
<dbReference type="RefSeq" id="WP_278006081.1">
    <property type="nucleotide sequence ID" value="NZ_JARSBN010000006.1"/>
</dbReference>
<dbReference type="InterPro" id="IPR006626">
    <property type="entry name" value="PbH1"/>
</dbReference>
<keyword evidence="11" id="KW-1185">Reference proteome</keyword>
<evidence type="ECO:0000256" key="4">
    <source>
        <dbReference type="ARBA" id="ARBA00022525"/>
    </source>
</evidence>
<gene>
    <name evidence="10" type="ORF">P7122_12205</name>
</gene>
<dbReference type="Gene3D" id="2.160.20.10">
    <property type="entry name" value="Single-stranded right-handed beta-helix, Pectin lyase-like"/>
    <property type="match status" value="3"/>
</dbReference>
<keyword evidence="5 8" id="KW-0732">Signal</keyword>
<keyword evidence="4" id="KW-0964">Secreted</keyword>
<evidence type="ECO:0000256" key="2">
    <source>
        <dbReference type="ARBA" id="ARBA00004442"/>
    </source>
</evidence>
<feature type="domain" description="Secretion system C-terminal sorting" evidence="9">
    <location>
        <begin position="1081"/>
        <end position="1146"/>
    </location>
</feature>
<dbReference type="InterPro" id="IPR011050">
    <property type="entry name" value="Pectin_lyase_fold/virulence"/>
</dbReference>
<dbReference type="PANTHER" id="PTHR11319:SF35">
    <property type="entry name" value="OUTER MEMBRANE PROTEIN PMPC-RELATED"/>
    <property type="match status" value="1"/>
</dbReference>
<keyword evidence="7" id="KW-0998">Cell outer membrane</keyword>
<sequence length="1150" mass="121855">MKTTLLYLLFMLSVTSAFSATIVVTSTNDSGPGTLRQAVIDANPGDKIIFDGIAGSESNPIMLNSSIYINKTVSILGRVSGLPINYPVTAYIKMNANQRLFDIENANGVSFSDIVFMDGYTNGVVNTYEAYGGAILIKSLSSSYPTSLNLSRCVFKNNHATEGGAITAISTDLSIIECTFENNTATARGGAVVLGGGSGNPDTALFSRCKFISNTAGTKGGAIFRSNPYTTIYNSLFNDNTAEYGGAIALESSSNASAVEERNNTFAFNTATANASTIYLDVNQKLKTYNSIHVDNNSVANTIYGESNAGIDFKRIFSNNTITVPNVIGSEPYTQVQGDIGFYDASNNDFRVLAFSSTINAGDSELSNYLNETDLDGNPRQTGSNYDLGAYENGCNDQVVTQVTGNAFGSFSKAVLNLCEGKTVFFDPITNNTPIIITETSQIFKNNITLSGNGKDTTILQMEAGANQRHLFSDGKNLTIEGIHFKDGNAQVISESQTSSSGGAILVANANLNISHSKFSNNTSTAYGGAIIMISGNLTSKHSEYINNTATNGGAILISAGNITSTNNLYAKNNGSIQAGTIYLTESSNSIFTNDALVDNTSNDRSGIGAFSNSNVTLQNTIVINPGNDMGRDASSSFTANNTNFDSNFGISGNNNIINSDPEFIDATNDNYRLSSSSPLLDAGNNSYNNETEDLDGNSRIVNGTIDIGPYESRCTIYSGNVIFVNANVSGGTNDGLSWANAIPDLNEALSLAESCTTIQEIWVASGTYKPGTLDTDTFTIPEGVTLLGGFSGNETNVNDRNWLNNPTTLSGDINNSNSSNAGDSHTIIKMVKNNITLDGFIIQNSYADSTDGSTFAIGRSGAGIYNAGNNTISNCIFHRNYAEGTGENGIGGGIVNFSGTLNINNSLFFKNNASGNGGAISIESGTVNLTNATIANNTGNKGGGIHFYNGNLVAINSIFTNNSGINGNINNDNGIGSANVSYSLFFNSTDSNNGDIPSGIINDGNNITYTDPIYNSINNVNGYKLTENSTVVNLGTNTGVTQSTDLAGNPRIFDTTVDIGAYELQSTLSITNTLANDFKIYPNPVNNILNIKTDIQKYNYRIYNIQGQEVLKANNVTSSTIDLSTLHTGIYVLNISSDNKSQSFKITKL</sequence>
<dbReference type="Pfam" id="PF18962">
    <property type="entry name" value="Por_Secre_tail"/>
    <property type="match status" value="1"/>
</dbReference>
<evidence type="ECO:0000256" key="1">
    <source>
        <dbReference type="ARBA" id="ARBA00004196"/>
    </source>
</evidence>
<name>A0ABT6G3T7_9FLAO</name>
<dbReference type="EMBL" id="JARSBN010000006">
    <property type="protein sequence ID" value="MDG4716640.1"/>
    <property type="molecule type" value="Genomic_DNA"/>
</dbReference>
<evidence type="ECO:0000256" key="7">
    <source>
        <dbReference type="ARBA" id="ARBA00023237"/>
    </source>
</evidence>
<reference evidence="10 11" key="1">
    <citation type="submission" date="2023-03" db="EMBL/GenBank/DDBJ databases">
        <title>Strain YYF002 represents a novel species in the genus Winogradskyella isolated from seawater.</title>
        <authorList>
            <person name="Fu Z.-Y."/>
        </authorList>
    </citation>
    <scope>NUCLEOTIDE SEQUENCE [LARGE SCALE GENOMIC DNA]</scope>
    <source>
        <strain evidence="10 11">YYF002</strain>
    </source>
</reference>
<proteinExistence type="predicted"/>
<evidence type="ECO:0000256" key="3">
    <source>
        <dbReference type="ARBA" id="ARBA00004613"/>
    </source>
</evidence>
<feature type="signal peptide" evidence="8">
    <location>
        <begin position="1"/>
        <end position="19"/>
    </location>
</feature>
<dbReference type="InterPro" id="IPR012334">
    <property type="entry name" value="Pectin_lyas_fold"/>
</dbReference>
<dbReference type="InterPro" id="IPR059226">
    <property type="entry name" value="Choice_anch_Q_dom"/>
</dbReference>